<comment type="caution">
    <text evidence="3">The sequence shown here is derived from an EMBL/GenBank/DDBJ whole genome shotgun (WGS) entry which is preliminary data.</text>
</comment>
<sequence>MTISRSPTPDLSSLTIKDGGSADEKKKKGEADSFVRRDLYEERQTLESGIGVFATVVIPSGTRIFCEESVVMLPDAAGQLELYQAVKALSGGKSQMYWNLAGSTKPSKDVGWIDTLRSSCEEDATENFNTLVEEHEQAWSIYETNRFICRSLDGPKTSLGVFPASARINHSCSPNVFHRYSPTIDRLTVHALREIQPGEELVTSYIDICHPTAVRRQILKHWGFRCRCAACDSPDDEEDHRRKKIEDLYTKLKGLEKKRASSTKEKGYEKFMNLVTRVIKLLEKEGMEESDTLGVAYKTAVRVGMILGTTDRERLVEWAEKAVGIEAKCLGEDSKEYIAATRLLEAARQSQLDRMDETKITNSSSLLD</sequence>
<feature type="compositionally biased region" description="Polar residues" evidence="1">
    <location>
        <begin position="1"/>
        <end position="15"/>
    </location>
</feature>
<dbReference type="SUPFAM" id="SSF82199">
    <property type="entry name" value="SET domain"/>
    <property type="match status" value="1"/>
</dbReference>
<dbReference type="EMBL" id="JAVHJO010000005">
    <property type="protein sequence ID" value="KAK6540512.1"/>
    <property type="molecule type" value="Genomic_DNA"/>
</dbReference>
<dbReference type="InterPro" id="IPR011990">
    <property type="entry name" value="TPR-like_helical_dom_sf"/>
</dbReference>
<feature type="domain" description="SET" evidence="2">
    <location>
        <begin position="32"/>
        <end position="206"/>
    </location>
</feature>
<dbReference type="PROSITE" id="PS50280">
    <property type="entry name" value="SET"/>
    <property type="match status" value="1"/>
</dbReference>
<name>A0AAV9XEK2_9PEZI</name>
<dbReference type="InterPro" id="IPR046341">
    <property type="entry name" value="SET_dom_sf"/>
</dbReference>
<evidence type="ECO:0000313" key="4">
    <source>
        <dbReference type="Proteomes" id="UP001365542"/>
    </source>
</evidence>
<reference evidence="3 4" key="1">
    <citation type="submission" date="2019-10" db="EMBL/GenBank/DDBJ databases">
        <authorList>
            <person name="Palmer J.M."/>
        </authorList>
    </citation>
    <scope>NUCLEOTIDE SEQUENCE [LARGE SCALE GENOMIC DNA]</scope>
    <source>
        <strain evidence="3 4">TWF694</strain>
    </source>
</reference>
<dbReference type="InterPro" id="IPR001214">
    <property type="entry name" value="SET_dom"/>
</dbReference>
<dbReference type="Gene3D" id="2.170.270.10">
    <property type="entry name" value="SET domain"/>
    <property type="match status" value="1"/>
</dbReference>
<dbReference type="Proteomes" id="UP001365542">
    <property type="component" value="Unassembled WGS sequence"/>
</dbReference>
<organism evidence="3 4">
    <name type="scientific">Orbilia ellipsospora</name>
    <dbReference type="NCBI Taxonomy" id="2528407"/>
    <lineage>
        <taxon>Eukaryota</taxon>
        <taxon>Fungi</taxon>
        <taxon>Dikarya</taxon>
        <taxon>Ascomycota</taxon>
        <taxon>Pezizomycotina</taxon>
        <taxon>Orbiliomycetes</taxon>
        <taxon>Orbiliales</taxon>
        <taxon>Orbiliaceae</taxon>
        <taxon>Orbilia</taxon>
    </lineage>
</organism>
<dbReference type="AlphaFoldDB" id="A0AAV9XEK2"/>
<evidence type="ECO:0000313" key="3">
    <source>
        <dbReference type="EMBL" id="KAK6540512.1"/>
    </source>
</evidence>
<dbReference type="CDD" id="cd20071">
    <property type="entry name" value="SET_SMYD"/>
    <property type="match status" value="1"/>
</dbReference>
<evidence type="ECO:0000259" key="2">
    <source>
        <dbReference type="PROSITE" id="PS50280"/>
    </source>
</evidence>
<dbReference type="Gene3D" id="1.25.40.10">
    <property type="entry name" value="Tetratricopeptide repeat domain"/>
    <property type="match status" value="1"/>
</dbReference>
<feature type="compositionally biased region" description="Basic and acidic residues" evidence="1">
    <location>
        <begin position="20"/>
        <end position="29"/>
    </location>
</feature>
<protein>
    <recommendedName>
        <fullName evidence="2">SET domain-containing protein</fullName>
    </recommendedName>
</protein>
<dbReference type="PANTHER" id="PTHR47332">
    <property type="entry name" value="SET DOMAIN-CONTAINING PROTEIN 5"/>
    <property type="match status" value="1"/>
</dbReference>
<dbReference type="SMART" id="SM00317">
    <property type="entry name" value="SET"/>
    <property type="match status" value="1"/>
</dbReference>
<accession>A0AAV9XEK2</accession>
<dbReference type="InterPro" id="IPR053185">
    <property type="entry name" value="SET_domain_protein"/>
</dbReference>
<evidence type="ECO:0000256" key="1">
    <source>
        <dbReference type="SAM" id="MobiDB-lite"/>
    </source>
</evidence>
<dbReference type="Pfam" id="PF00856">
    <property type="entry name" value="SET"/>
    <property type="match status" value="1"/>
</dbReference>
<dbReference type="PANTHER" id="PTHR47332:SF4">
    <property type="entry name" value="SET DOMAIN-CONTAINING PROTEIN 5"/>
    <property type="match status" value="1"/>
</dbReference>
<gene>
    <name evidence="3" type="ORF">TWF694_009303</name>
</gene>
<keyword evidence="4" id="KW-1185">Reference proteome</keyword>
<proteinExistence type="predicted"/>
<feature type="region of interest" description="Disordered" evidence="1">
    <location>
        <begin position="1"/>
        <end position="29"/>
    </location>
</feature>